<gene>
    <name evidence="1" type="ORF">B1A_01795</name>
</gene>
<evidence type="ECO:0000313" key="1">
    <source>
        <dbReference type="EMBL" id="EQD79328.1"/>
    </source>
</evidence>
<organism evidence="1">
    <name type="scientific">mine drainage metagenome</name>
    <dbReference type="NCBI Taxonomy" id="410659"/>
    <lineage>
        <taxon>unclassified sequences</taxon>
        <taxon>metagenomes</taxon>
        <taxon>ecological metagenomes</taxon>
    </lineage>
</organism>
<reference evidence="1" key="2">
    <citation type="journal article" date="2014" name="ISME J.">
        <title>Microbial stratification in low pH oxic and suboxic macroscopic growths along an acid mine drainage.</title>
        <authorList>
            <person name="Mendez-Garcia C."/>
            <person name="Mesa V."/>
            <person name="Sprenger R.R."/>
            <person name="Richter M."/>
            <person name="Diez M.S."/>
            <person name="Solano J."/>
            <person name="Bargiela R."/>
            <person name="Golyshina O.V."/>
            <person name="Manteca A."/>
            <person name="Ramos J.L."/>
            <person name="Gallego J.R."/>
            <person name="Llorente I."/>
            <person name="Martins Dos Santos V.A."/>
            <person name="Jensen O.N."/>
            <person name="Pelaez A.I."/>
            <person name="Sanchez J."/>
            <person name="Ferrer M."/>
        </authorList>
    </citation>
    <scope>NUCLEOTIDE SEQUENCE</scope>
</reference>
<keyword evidence="1" id="KW-0808">Transferase</keyword>
<dbReference type="EMBL" id="AUZX01001350">
    <property type="protein sequence ID" value="EQD79328.1"/>
    <property type="molecule type" value="Genomic_DNA"/>
</dbReference>
<sequence>MMLRTVTIDDLDQITAIYNDAVSSSLVTFDIVPRDRTAQLEWLSSHSGIYTAVVAVDEQPGDAQSTHEHSILGFGSLSPYRDRAAYRTTVENSIYVSSRSRRSGVEK</sequence>
<comment type="caution">
    <text evidence="1">The sequence shown here is derived from an EMBL/GenBank/DDBJ whole genome shotgun (WGS) entry which is preliminary data.</text>
</comment>
<dbReference type="InterPro" id="IPR016181">
    <property type="entry name" value="Acyl_CoA_acyltransferase"/>
</dbReference>
<accession>T1CD21</accession>
<dbReference type="GO" id="GO:0016740">
    <property type="term" value="F:transferase activity"/>
    <property type="evidence" value="ECO:0007669"/>
    <property type="project" value="UniProtKB-KW"/>
</dbReference>
<protein>
    <submittedName>
        <fullName evidence="1">Phosphinothricin N-acetyltransferase</fullName>
    </submittedName>
</protein>
<reference evidence="1" key="1">
    <citation type="submission" date="2013-08" db="EMBL/GenBank/DDBJ databases">
        <authorList>
            <person name="Mendez C."/>
            <person name="Richter M."/>
            <person name="Ferrer M."/>
            <person name="Sanchez J."/>
        </authorList>
    </citation>
    <scope>NUCLEOTIDE SEQUENCE</scope>
</reference>
<dbReference type="AlphaFoldDB" id="T1CD21"/>
<name>T1CD21_9ZZZZ</name>
<dbReference type="SUPFAM" id="SSF55729">
    <property type="entry name" value="Acyl-CoA N-acyltransferases (Nat)"/>
    <property type="match status" value="1"/>
</dbReference>
<proteinExistence type="predicted"/>
<dbReference type="Gene3D" id="3.40.630.30">
    <property type="match status" value="1"/>
</dbReference>